<dbReference type="InterPro" id="IPR050273">
    <property type="entry name" value="GppA/Ppx_hydrolase"/>
</dbReference>
<gene>
    <name evidence="3" type="ORF">C8N24_0972</name>
</gene>
<dbReference type="Proteomes" id="UP000278962">
    <property type="component" value="Unassembled WGS sequence"/>
</dbReference>
<dbReference type="OrthoDB" id="9793035at2"/>
<evidence type="ECO:0000313" key="4">
    <source>
        <dbReference type="Proteomes" id="UP000278962"/>
    </source>
</evidence>
<dbReference type="SUPFAM" id="SSF53067">
    <property type="entry name" value="Actin-like ATPase domain"/>
    <property type="match status" value="2"/>
</dbReference>
<evidence type="ECO:0000259" key="2">
    <source>
        <dbReference type="Pfam" id="PF02541"/>
    </source>
</evidence>
<dbReference type="GO" id="GO:0016462">
    <property type="term" value="F:pyrophosphatase activity"/>
    <property type="evidence" value="ECO:0007669"/>
    <property type="project" value="TreeGrafter"/>
</dbReference>
<dbReference type="InterPro" id="IPR043129">
    <property type="entry name" value="ATPase_NBD"/>
</dbReference>
<sequence>MLCGCIDIGTNTTRVLVADAREGRLIEVLQRRAFTRLGRGLTPGGAIPAARIAENAGVVAEQVALAEQAGAQSIRTVATACIRVAANREEFCRAMLEHGGVEVSVLDGEEEARLAFLGATKTLEQPPAGRVAVVDVGGGSTEIAIGTVDGGVDWWRSFAFGSGFLADAYLGDDPPSRDQLDEVRFHAGQMLAGIDPPPVDVAVAVGGSAASLRRLVGDVLGHESLERALGELTRGPAVDVAARFALDQQRVRLMPAGLLALEATGRLLGQPLHIARGGLREGVLLDLAGM</sequence>
<dbReference type="PANTHER" id="PTHR30005:SF0">
    <property type="entry name" value="RETROGRADE REGULATION PROTEIN 2"/>
    <property type="match status" value="1"/>
</dbReference>
<protein>
    <submittedName>
        <fullName evidence="3">Exopolyphosphatase/guanosine-5'-triphosphate, 3'-diphosphate pyrophosphatase</fullName>
    </submittedName>
</protein>
<dbReference type="Gene3D" id="3.30.420.150">
    <property type="entry name" value="Exopolyphosphatase. Domain 2"/>
    <property type="match status" value="1"/>
</dbReference>
<proteinExistence type="inferred from homology"/>
<dbReference type="PANTHER" id="PTHR30005">
    <property type="entry name" value="EXOPOLYPHOSPHATASE"/>
    <property type="match status" value="1"/>
</dbReference>
<comment type="caution">
    <text evidence="3">The sequence shown here is derived from an EMBL/GenBank/DDBJ whole genome shotgun (WGS) entry which is preliminary data.</text>
</comment>
<organism evidence="3 4">
    <name type="scientific">Solirubrobacter pauli</name>
    <dbReference type="NCBI Taxonomy" id="166793"/>
    <lineage>
        <taxon>Bacteria</taxon>
        <taxon>Bacillati</taxon>
        <taxon>Actinomycetota</taxon>
        <taxon>Thermoleophilia</taxon>
        <taxon>Solirubrobacterales</taxon>
        <taxon>Solirubrobacteraceae</taxon>
        <taxon>Solirubrobacter</taxon>
    </lineage>
</organism>
<comment type="similarity">
    <text evidence="1">Belongs to the GppA/Ppx family.</text>
</comment>
<dbReference type="RefSeq" id="WP_121248524.1">
    <property type="nucleotide sequence ID" value="NZ_RBIL01000001.1"/>
</dbReference>
<dbReference type="InterPro" id="IPR003695">
    <property type="entry name" value="Ppx_GppA_N"/>
</dbReference>
<name>A0A660L7Z8_9ACTN</name>
<keyword evidence="4" id="KW-1185">Reference proteome</keyword>
<feature type="domain" description="Ppx/GppA phosphatase N-terminal" evidence="2">
    <location>
        <begin position="17"/>
        <end position="288"/>
    </location>
</feature>
<dbReference type="Gene3D" id="3.30.420.40">
    <property type="match status" value="1"/>
</dbReference>
<dbReference type="AlphaFoldDB" id="A0A660L7Z8"/>
<reference evidence="3 4" key="1">
    <citation type="submission" date="2018-10" db="EMBL/GenBank/DDBJ databases">
        <title>Genomic Encyclopedia of Archaeal and Bacterial Type Strains, Phase II (KMG-II): from individual species to whole genera.</title>
        <authorList>
            <person name="Goeker M."/>
        </authorList>
    </citation>
    <scope>NUCLEOTIDE SEQUENCE [LARGE SCALE GENOMIC DNA]</scope>
    <source>
        <strain evidence="3 4">DSM 14954</strain>
    </source>
</reference>
<dbReference type="Pfam" id="PF02541">
    <property type="entry name" value="Ppx-GppA"/>
    <property type="match status" value="1"/>
</dbReference>
<accession>A0A660L7Z8</accession>
<evidence type="ECO:0000256" key="1">
    <source>
        <dbReference type="ARBA" id="ARBA00007125"/>
    </source>
</evidence>
<dbReference type="EMBL" id="RBIL01000001">
    <property type="protein sequence ID" value="RKQ91152.1"/>
    <property type="molecule type" value="Genomic_DNA"/>
</dbReference>
<evidence type="ECO:0000313" key="3">
    <source>
        <dbReference type="EMBL" id="RKQ91152.1"/>
    </source>
</evidence>